<dbReference type="InterPro" id="IPR012334">
    <property type="entry name" value="Pectin_lyas_fold"/>
</dbReference>
<dbReference type="InterPro" id="IPR011050">
    <property type="entry name" value="Pectin_lyase_fold/virulence"/>
</dbReference>
<keyword evidence="2" id="KW-0472">Membrane</keyword>
<dbReference type="NCBIfam" id="NF041770">
    <property type="entry name" value="CFI_box_CTERM"/>
    <property type="match status" value="1"/>
</dbReference>
<protein>
    <recommendedName>
        <fullName evidence="3">Fibronectin type-III domain-containing protein</fullName>
    </recommendedName>
</protein>
<dbReference type="CDD" id="cd00063">
    <property type="entry name" value="FN3"/>
    <property type="match status" value="1"/>
</dbReference>
<dbReference type="PROSITE" id="PS50853">
    <property type="entry name" value="FN3"/>
    <property type="match status" value="1"/>
</dbReference>
<dbReference type="AlphaFoldDB" id="A0A3B0ZA55"/>
<feature type="region of interest" description="Disordered" evidence="1">
    <location>
        <begin position="314"/>
        <end position="333"/>
    </location>
</feature>
<keyword evidence="2" id="KW-0812">Transmembrane</keyword>
<sequence length="594" mass="64886">MRLMAFFLIVIMQWFVVQAYAQDVDVPDDYDTIQKAIDAIAENPALGNVIVVDVGTYEENLTLTSNITLRGKEAARTIINVEDENIPLLQMSQVTNVTIQNFTFAEGDRAIEVLDSSNVLISNNVFNGGNDMVGVTILSDPASNLNSNFAIDILNNTFFDLDRAIVHNDEAVTIQNNIFSKNELAIDSDGAFGVVSYNCFFDNNQPSARGTNTVIDDDPLFVNTLIRDFHLREGSPCIDQGFGNDIIDDSDADMGAYGGQLADVLPYPVQAVSAADITAEVGSSSLEVSWGANNAYLVTHTTQPGRYVIEYDSDRSGPPYNGTDAEGGTQPSPIDVGNVTAFRLTDLSPNQVEPSAPVLSSLDLGNGQFTANWTAVSPATSYNVHYGLNDTQEQQVAVGNVTSYTVTGLANGATYHVAISAVSQPTYYIVVTAYDSTGNNDHKSAVSEEEVVTLGSELSSELSNALTVIPEMTQAFPPLPNDGCFIATAAYGFYSVPQVQALRDFRDHYLLTNEWGRVFVEFYYRYSPPLAAYIAERPALRTGVRIVLAPFVVVASLLKQFHFAMVFFFALLIAVIGWPLFRRQKYINIIKQQL</sequence>
<accession>A0A3B0ZA55</accession>
<dbReference type="Gene3D" id="2.160.20.10">
    <property type="entry name" value="Single-stranded right-handed beta-helix, Pectin lyase-like"/>
    <property type="match status" value="2"/>
</dbReference>
<dbReference type="SUPFAM" id="SSF49265">
    <property type="entry name" value="Fibronectin type III"/>
    <property type="match status" value="1"/>
</dbReference>
<dbReference type="Gene3D" id="2.60.40.10">
    <property type="entry name" value="Immunoglobulins"/>
    <property type="match status" value="1"/>
</dbReference>
<feature type="transmembrane region" description="Helical" evidence="2">
    <location>
        <begin position="561"/>
        <end position="581"/>
    </location>
</feature>
<evidence type="ECO:0000313" key="4">
    <source>
        <dbReference type="EMBL" id="VAW83159.1"/>
    </source>
</evidence>
<evidence type="ECO:0000256" key="1">
    <source>
        <dbReference type="SAM" id="MobiDB-lite"/>
    </source>
</evidence>
<dbReference type="EMBL" id="UOFO01000002">
    <property type="protein sequence ID" value="VAW83159.1"/>
    <property type="molecule type" value="Genomic_DNA"/>
</dbReference>
<feature type="domain" description="Fibronectin type-III" evidence="3">
    <location>
        <begin position="353"/>
        <end position="436"/>
    </location>
</feature>
<name>A0A3B0ZA55_9ZZZZ</name>
<dbReference type="InterPro" id="IPR013783">
    <property type="entry name" value="Ig-like_fold"/>
</dbReference>
<proteinExistence type="predicted"/>
<dbReference type="InterPro" id="IPR003961">
    <property type="entry name" value="FN3_dom"/>
</dbReference>
<reference evidence="4" key="1">
    <citation type="submission" date="2018-06" db="EMBL/GenBank/DDBJ databases">
        <authorList>
            <person name="Zhirakovskaya E."/>
        </authorList>
    </citation>
    <scope>NUCLEOTIDE SEQUENCE</scope>
</reference>
<dbReference type="InterPro" id="IPR036116">
    <property type="entry name" value="FN3_sf"/>
</dbReference>
<keyword evidence="2" id="KW-1133">Transmembrane helix</keyword>
<dbReference type="InterPro" id="IPR049886">
    <property type="entry name" value="CFI_box_CTERM_dom"/>
</dbReference>
<dbReference type="SUPFAM" id="SSF51126">
    <property type="entry name" value="Pectin lyase-like"/>
    <property type="match status" value="1"/>
</dbReference>
<organism evidence="4">
    <name type="scientific">hydrothermal vent metagenome</name>
    <dbReference type="NCBI Taxonomy" id="652676"/>
    <lineage>
        <taxon>unclassified sequences</taxon>
        <taxon>metagenomes</taxon>
        <taxon>ecological metagenomes</taxon>
    </lineage>
</organism>
<evidence type="ECO:0000259" key="3">
    <source>
        <dbReference type="PROSITE" id="PS50853"/>
    </source>
</evidence>
<dbReference type="Pfam" id="PF00041">
    <property type="entry name" value="fn3"/>
    <property type="match status" value="1"/>
</dbReference>
<evidence type="ECO:0000256" key="2">
    <source>
        <dbReference type="SAM" id="Phobius"/>
    </source>
</evidence>
<gene>
    <name evidence="4" type="ORF">MNBD_GAMMA16-453</name>
</gene>